<gene>
    <name evidence="2" type="ORF">CA264_17435</name>
</gene>
<protein>
    <recommendedName>
        <fullName evidence="4">1,4-alpha-glucan branching enzyme</fullName>
    </recommendedName>
</protein>
<dbReference type="EMBL" id="CP021235">
    <property type="protein sequence ID" value="ARS37069.1"/>
    <property type="molecule type" value="Genomic_DNA"/>
</dbReference>
<dbReference type="AlphaFoldDB" id="A0A1X9YW24"/>
<dbReference type="KEGG" id="pact:CA264_17435"/>
<dbReference type="OrthoDB" id="9808866at2"/>
<reference evidence="3" key="1">
    <citation type="submission" date="2017-05" db="EMBL/GenBank/DDBJ databases">
        <authorList>
            <person name="Ray J."/>
            <person name="Price M."/>
            <person name="Deutschbauer A."/>
        </authorList>
    </citation>
    <scope>NUCLEOTIDE SEQUENCE [LARGE SCALE GENOMIC DNA]</scope>
    <source>
        <strain evidence="3">DSM 19842</strain>
    </source>
</reference>
<evidence type="ECO:0008006" key="4">
    <source>
        <dbReference type="Google" id="ProtNLM"/>
    </source>
</evidence>
<evidence type="ECO:0000313" key="2">
    <source>
        <dbReference type="EMBL" id="ARS37069.1"/>
    </source>
</evidence>
<name>A0A1X9YW24_9BACT</name>
<evidence type="ECO:0000256" key="1">
    <source>
        <dbReference type="SAM" id="MobiDB-lite"/>
    </source>
</evidence>
<dbReference type="STRING" id="709015.GCA_000472485_03521"/>
<feature type="compositionally biased region" description="Basic and acidic residues" evidence="1">
    <location>
        <begin position="1"/>
        <end position="21"/>
    </location>
</feature>
<sequence length="88" mass="9951">MSDSKKTTDHKEIKKWAEEHGGVPSVIKGTEDDGGGEGVLRIHFPKKSDDNSSFEEISWDEFFKEFENSKLALLHDPDGVFNKLVSRD</sequence>
<keyword evidence="3" id="KW-1185">Reference proteome</keyword>
<evidence type="ECO:0000313" key="3">
    <source>
        <dbReference type="Proteomes" id="UP000266292"/>
    </source>
</evidence>
<dbReference type="Proteomes" id="UP000266292">
    <property type="component" value="Chromosome"/>
</dbReference>
<feature type="region of interest" description="Disordered" evidence="1">
    <location>
        <begin position="1"/>
        <end position="34"/>
    </location>
</feature>
<proteinExistence type="predicted"/>
<organism evidence="2 3">
    <name type="scientific">Pontibacter actiniarum</name>
    <dbReference type="NCBI Taxonomy" id="323450"/>
    <lineage>
        <taxon>Bacteria</taxon>
        <taxon>Pseudomonadati</taxon>
        <taxon>Bacteroidota</taxon>
        <taxon>Cytophagia</taxon>
        <taxon>Cytophagales</taxon>
        <taxon>Hymenobacteraceae</taxon>
        <taxon>Pontibacter</taxon>
    </lineage>
</organism>
<accession>A0A1X9YW24</accession>
<dbReference type="RefSeq" id="WP_025608686.1">
    <property type="nucleotide sequence ID" value="NZ_CP021235.1"/>
</dbReference>